<sequence length="98" mass="11183">MQEVYDKDTFSRDDPMGNAEFDIRPFLEAVRMNLQGVPNGTMITKVVPNRQNCLADESAIYWSDGKVLQDLILRLKDVERGEVELQLQWVSIPSARGL</sequence>
<keyword evidence="4" id="KW-0106">Calcium</keyword>
<dbReference type="PANTHER" id="PTHR45933:SF5">
    <property type="entry name" value="PROTEIN C2-DOMAIN ABA-RELATED 4"/>
    <property type="match status" value="1"/>
</dbReference>
<dbReference type="GO" id="GO:0005096">
    <property type="term" value="F:GTPase activator activity"/>
    <property type="evidence" value="ECO:0007669"/>
    <property type="project" value="UniProtKB-KW"/>
</dbReference>
<evidence type="ECO:0000256" key="2">
    <source>
        <dbReference type="ARBA" id="ARBA00022468"/>
    </source>
</evidence>
<dbReference type="PANTHER" id="PTHR45933">
    <property type="entry name" value="PROTEIN C2-DOMAIN ABA-RELATED 4"/>
    <property type="match status" value="1"/>
</dbReference>
<evidence type="ECO:0000256" key="3">
    <source>
        <dbReference type="ARBA" id="ARBA00022723"/>
    </source>
</evidence>
<evidence type="ECO:0000313" key="8">
    <source>
        <dbReference type="Proteomes" id="UP000287651"/>
    </source>
</evidence>
<dbReference type="AlphaFoldDB" id="A0A426Y193"/>
<evidence type="ECO:0000256" key="6">
    <source>
        <dbReference type="ARBA" id="ARBA00023136"/>
    </source>
</evidence>
<keyword evidence="3" id="KW-0479">Metal-binding</keyword>
<protein>
    <recommendedName>
        <fullName evidence="9">C2 domain-containing protein</fullName>
    </recommendedName>
</protein>
<comment type="subcellular location">
    <subcellularLocation>
        <location evidence="1">Membrane</location>
    </subcellularLocation>
</comment>
<evidence type="ECO:0000313" key="7">
    <source>
        <dbReference type="EMBL" id="RRT45533.1"/>
    </source>
</evidence>
<keyword evidence="6" id="KW-0472">Membrane</keyword>
<name>A0A426Y193_ENSVE</name>
<comment type="caution">
    <text evidence="7">The sequence shown here is derived from an EMBL/GenBank/DDBJ whole genome shotgun (WGS) entry which is preliminary data.</text>
</comment>
<dbReference type="GO" id="GO:0008289">
    <property type="term" value="F:lipid binding"/>
    <property type="evidence" value="ECO:0007669"/>
    <property type="project" value="UniProtKB-KW"/>
</dbReference>
<gene>
    <name evidence="7" type="ORF">B296_00051339</name>
</gene>
<organism evidence="7 8">
    <name type="scientific">Ensete ventricosum</name>
    <name type="common">Abyssinian banana</name>
    <name type="synonym">Musa ensete</name>
    <dbReference type="NCBI Taxonomy" id="4639"/>
    <lineage>
        <taxon>Eukaryota</taxon>
        <taxon>Viridiplantae</taxon>
        <taxon>Streptophyta</taxon>
        <taxon>Embryophyta</taxon>
        <taxon>Tracheophyta</taxon>
        <taxon>Spermatophyta</taxon>
        <taxon>Magnoliopsida</taxon>
        <taxon>Liliopsida</taxon>
        <taxon>Zingiberales</taxon>
        <taxon>Musaceae</taxon>
        <taxon>Ensete</taxon>
    </lineage>
</organism>
<dbReference type="GO" id="GO:0016020">
    <property type="term" value="C:membrane"/>
    <property type="evidence" value="ECO:0007669"/>
    <property type="project" value="UniProtKB-SubCell"/>
</dbReference>
<dbReference type="InterPro" id="IPR044562">
    <property type="entry name" value="CAR1-11"/>
</dbReference>
<keyword evidence="5" id="KW-0446">Lipid-binding</keyword>
<dbReference type="InterPro" id="IPR035892">
    <property type="entry name" value="C2_domain_sf"/>
</dbReference>
<dbReference type="Proteomes" id="UP000287651">
    <property type="component" value="Unassembled WGS sequence"/>
</dbReference>
<proteinExistence type="predicted"/>
<evidence type="ECO:0000256" key="1">
    <source>
        <dbReference type="ARBA" id="ARBA00004370"/>
    </source>
</evidence>
<accession>A0A426Y193</accession>
<dbReference type="Gene3D" id="2.60.40.150">
    <property type="entry name" value="C2 domain"/>
    <property type="match status" value="1"/>
</dbReference>
<evidence type="ECO:0000256" key="5">
    <source>
        <dbReference type="ARBA" id="ARBA00023121"/>
    </source>
</evidence>
<dbReference type="SUPFAM" id="SSF49562">
    <property type="entry name" value="C2 domain (Calcium/lipid-binding domain, CaLB)"/>
    <property type="match status" value="1"/>
</dbReference>
<reference evidence="7 8" key="1">
    <citation type="journal article" date="2014" name="Agronomy (Basel)">
        <title>A Draft Genome Sequence for Ensete ventricosum, the Drought-Tolerant Tree Against Hunger.</title>
        <authorList>
            <person name="Harrison J."/>
            <person name="Moore K.A."/>
            <person name="Paszkiewicz K."/>
            <person name="Jones T."/>
            <person name="Grant M."/>
            <person name="Ambacheew D."/>
            <person name="Muzemil S."/>
            <person name="Studholme D.J."/>
        </authorList>
    </citation>
    <scope>NUCLEOTIDE SEQUENCE [LARGE SCALE GENOMIC DNA]</scope>
</reference>
<keyword evidence="2" id="KW-0343">GTPase activation</keyword>
<dbReference type="EMBL" id="AMZH03015776">
    <property type="protein sequence ID" value="RRT45533.1"/>
    <property type="molecule type" value="Genomic_DNA"/>
</dbReference>
<evidence type="ECO:0008006" key="9">
    <source>
        <dbReference type="Google" id="ProtNLM"/>
    </source>
</evidence>
<evidence type="ECO:0000256" key="4">
    <source>
        <dbReference type="ARBA" id="ARBA00022837"/>
    </source>
</evidence>
<dbReference type="GO" id="GO:0046872">
    <property type="term" value="F:metal ion binding"/>
    <property type="evidence" value="ECO:0007669"/>
    <property type="project" value="UniProtKB-KW"/>
</dbReference>